<comment type="subcellular location">
    <subcellularLocation>
        <location evidence="1">Nucleus</location>
    </subcellularLocation>
</comment>
<comment type="caution">
    <text evidence="8">The sequence shown here is derived from an EMBL/GenBank/DDBJ whole genome shotgun (WGS) entry which is preliminary data.</text>
</comment>
<evidence type="ECO:0000313" key="9">
    <source>
        <dbReference type="Proteomes" id="UP000031056"/>
    </source>
</evidence>
<dbReference type="GO" id="GO:0010032">
    <property type="term" value="P:meiotic chromosome condensation"/>
    <property type="evidence" value="ECO:0007669"/>
    <property type="project" value="TreeGrafter"/>
</dbReference>
<dbReference type="OrthoDB" id="436262at2759"/>
<evidence type="ECO:0000256" key="5">
    <source>
        <dbReference type="ARBA" id="ARBA00023242"/>
    </source>
</evidence>
<dbReference type="GO" id="GO:0051301">
    <property type="term" value="P:cell division"/>
    <property type="evidence" value="ECO:0007669"/>
    <property type="project" value="UniProtKB-KW"/>
</dbReference>
<evidence type="ECO:0000313" key="8">
    <source>
        <dbReference type="EMBL" id="KHN70282.1"/>
    </source>
</evidence>
<sequence length="909" mass="104226">MQRELEVVASRLRKLAISEGRDEYQMLVTNADRYDNKIEIFELLGRKCNALSEVMPLLFTFCSKLSIDDEHLLGKIIDFMRGCKDINSREECEWIIKILFLIVEMSKEKRKGSGIRLKLTECIKIYGEKTGIVSHLIDLMSSKSGGDTIWPILESTPSICGEFVRACMNQTSQTVQKNLSVLLPQLSERHAELFCDYEKFDEFCDSEYFFMRSCFLEVYMNLVGYFKTNRDVEKMNDIIDLIVERMSDTYFLVRQKALHILGALFERNSISIGKRAHVIDGVCSRILDKTVAVRKRAIGLCCSVLANHPFVSEQTLEKRAVKDIKDECERRYYEDLNDFHDSMKKAQKSIMELLSGDVRTEAGDCIEFMKLALHYGIEGSDKAFSQIFRLVWTREVDLLAQSFRDLLIQKKQNGMHAFVFLKRFVRQCGDYSFERILKELYRRGYLEKSFTNELRSVFMQGSYLFESSYLLLHTSKPISVDSLREMLICTTNMLFSSKGEDELATMLSVYKNVIRIRTRQKVDPADEIITLMIKNLTKMVFFDHQVVEMTVDAIYGLSAQPEISSVALIKGICSASKGGMKIVCAVGCVAIRHMQYLEELEKLVKAKRISVNVDRSVLTPEITERRKSINASRLSISMMANDEGKVDGIPRDIEIEINSNISPKLMDRSEEEISDFFFYVKEKEMLYGNNSVICMFKKMIEEMCVSECDDAKVVAYTALYKLMCVSFEYFSSHYQAFIASMKHLDARIRANAIVAMSDFLQNYNTAVEGDCGLLIDALGDTDIDVRKNAFLVIHTLLTKNFIKIKGYGSRLVALLGDDDLSMRRMAENLLIQISKNETTIAALFYEAVTAQDAMLMQHIEFLTELIGEKVKENLFAKISRSKVHPDLLKRIHDAFCLNSKLTEDLPLNQ</sequence>
<dbReference type="PANTHER" id="PTHR14222">
    <property type="entry name" value="CONDENSIN"/>
    <property type="match status" value="1"/>
</dbReference>
<evidence type="ECO:0000256" key="2">
    <source>
        <dbReference type="ARBA" id="ARBA00022618"/>
    </source>
</evidence>
<protein>
    <submittedName>
        <fullName evidence="8">Chromosome condensation complex Condensin</fullName>
    </submittedName>
</protein>
<dbReference type="AlphaFoldDB" id="A0A0B2UMM0"/>
<evidence type="ECO:0000256" key="4">
    <source>
        <dbReference type="ARBA" id="ARBA00023067"/>
    </source>
</evidence>
<dbReference type="GeneID" id="26261215"/>
<dbReference type="InterPro" id="IPR011989">
    <property type="entry name" value="ARM-like"/>
</dbReference>
<dbReference type="VEuPathDB" id="MicrosporidiaDB:M896_021200"/>
<dbReference type="Gene3D" id="1.25.10.10">
    <property type="entry name" value="Leucine-rich Repeat Variant"/>
    <property type="match status" value="2"/>
</dbReference>
<reference evidence="8 9" key="1">
    <citation type="journal article" date="2014" name="MBio">
        <title>The Ordospora colligata genome; evolution of extreme reduction in microsporidia and host-to-parasite horizontal gene transfer.</title>
        <authorList>
            <person name="Pombert J.-F."/>
            <person name="Haag K.L."/>
            <person name="Beidas S."/>
            <person name="Ebert D."/>
            <person name="Keeling P.J."/>
        </authorList>
    </citation>
    <scope>NUCLEOTIDE SEQUENCE [LARGE SCALE GENOMIC DNA]</scope>
    <source>
        <strain evidence="8 9">OC4</strain>
    </source>
</reference>
<dbReference type="GO" id="GO:0007076">
    <property type="term" value="P:mitotic chromosome condensation"/>
    <property type="evidence" value="ECO:0007669"/>
    <property type="project" value="InterPro"/>
</dbReference>
<dbReference type="EMBL" id="JOKQ01000002">
    <property type="protein sequence ID" value="KHN70282.1"/>
    <property type="molecule type" value="Genomic_DNA"/>
</dbReference>
<keyword evidence="4" id="KW-0226">DNA condensation</keyword>
<dbReference type="FunCoup" id="A0A0B2UMM0">
    <property type="interactions" value="103"/>
</dbReference>
<feature type="domain" description="Condensin complex subunit 1 C-terminal" evidence="7">
    <location>
        <begin position="748"/>
        <end position="850"/>
    </location>
</feature>
<keyword evidence="3" id="KW-0498">Mitosis</keyword>
<evidence type="ECO:0000256" key="1">
    <source>
        <dbReference type="ARBA" id="ARBA00004123"/>
    </source>
</evidence>
<dbReference type="GO" id="GO:0000779">
    <property type="term" value="C:condensed chromosome, centromeric region"/>
    <property type="evidence" value="ECO:0007669"/>
    <property type="project" value="TreeGrafter"/>
</dbReference>
<evidence type="ECO:0000256" key="3">
    <source>
        <dbReference type="ARBA" id="ARBA00022776"/>
    </source>
</evidence>
<accession>A0A0B2UMM0</accession>
<keyword evidence="9" id="KW-1185">Reference proteome</keyword>
<dbReference type="GO" id="GO:0042393">
    <property type="term" value="F:histone binding"/>
    <property type="evidence" value="ECO:0007669"/>
    <property type="project" value="TreeGrafter"/>
</dbReference>
<dbReference type="InterPro" id="IPR016024">
    <property type="entry name" value="ARM-type_fold"/>
</dbReference>
<evidence type="ECO:0000259" key="7">
    <source>
        <dbReference type="Pfam" id="PF12717"/>
    </source>
</evidence>
<dbReference type="InterPro" id="IPR032682">
    <property type="entry name" value="Cnd1_C"/>
</dbReference>
<dbReference type="SUPFAM" id="SSF48371">
    <property type="entry name" value="ARM repeat"/>
    <property type="match status" value="1"/>
</dbReference>
<organism evidence="8 9">
    <name type="scientific">Ordospora colligata OC4</name>
    <dbReference type="NCBI Taxonomy" id="1354746"/>
    <lineage>
        <taxon>Eukaryota</taxon>
        <taxon>Fungi</taxon>
        <taxon>Fungi incertae sedis</taxon>
        <taxon>Microsporidia</taxon>
        <taxon>Ordosporidae</taxon>
        <taxon>Ordospora</taxon>
    </lineage>
</organism>
<name>A0A0B2UMM0_9MICR</name>
<dbReference type="STRING" id="1354746.A0A0B2UMM0"/>
<gene>
    <name evidence="8" type="ORF">M896_021200</name>
</gene>
<dbReference type="Pfam" id="PF12717">
    <property type="entry name" value="Cnd1"/>
    <property type="match status" value="1"/>
</dbReference>
<dbReference type="GO" id="GO:0005634">
    <property type="term" value="C:nucleus"/>
    <property type="evidence" value="ECO:0007669"/>
    <property type="project" value="UniProtKB-SubCell"/>
</dbReference>
<dbReference type="GO" id="GO:0000796">
    <property type="term" value="C:condensin complex"/>
    <property type="evidence" value="ECO:0007669"/>
    <property type="project" value="TreeGrafter"/>
</dbReference>
<keyword evidence="5" id="KW-0539">Nucleus</keyword>
<dbReference type="InterPro" id="IPR026971">
    <property type="entry name" value="CND1/NCAPD3"/>
</dbReference>
<dbReference type="HOGENOM" id="CLU_319599_0_0_1"/>
<dbReference type="InParanoid" id="A0A0B2UMM0"/>
<keyword evidence="2" id="KW-0132">Cell division</keyword>
<dbReference type="Proteomes" id="UP000031056">
    <property type="component" value="Unassembled WGS sequence"/>
</dbReference>
<evidence type="ECO:0000256" key="6">
    <source>
        <dbReference type="ARBA" id="ARBA00023306"/>
    </source>
</evidence>
<keyword evidence="6" id="KW-0131">Cell cycle</keyword>
<dbReference type="RefSeq" id="XP_014564324.1">
    <property type="nucleotide sequence ID" value="XM_014708838.1"/>
</dbReference>
<proteinExistence type="predicted"/>